<dbReference type="PROSITE" id="PS50304">
    <property type="entry name" value="TUDOR"/>
    <property type="match status" value="1"/>
</dbReference>
<evidence type="ECO:0000256" key="1">
    <source>
        <dbReference type="ARBA" id="ARBA00009995"/>
    </source>
</evidence>
<keyword evidence="3 4" id="KW-0808">Transferase</keyword>
<keyword evidence="2 4" id="KW-0328">Glycosyltransferase</keyword>
<protein>
    <recommendedName>
        <fullName evidence="5">Glycosyltransferase</fullName>
        <ecNumber evidence="5">2.4.1.-</ecNumber>
    </recommendedName>
</protein>
<comment type="similarity">
    <text evidence="1 4">Belongs to the UDP-glycosyltransferase family.</text>
</comment>
<evidence type="ECO:0000313" key="8">
    <source>
        <dbReference type="Proteomes" id="UP000634136"/>
    </source>
</evidence>
<sequence length="484" mass="54593">MGSIVEEADSSQPHVLLFPFMSKGHTIPLLHFARLLLRRHVTLTLITTPANRPFISHSLRHHPAAAVIDIPFPTDVPGIPAGVESTDQLPSMSLFSKFAAATARMQPHLERVLATLPLPRVSLMVSDGFLWWTLQSASKFDIPRLVYYGMSCHANALTREAFVSGVFSGPQHRDELVPLTRFPWIRVCKNDFPPEFSDSDPTSLAAQFHTDVVTSAVKSFGTLVNSFYELEPVFVDYLSQNSTPHAYYCVGPLCLAEEEIDTRNLQEAFPKKASWIEWLDKKHEESRTCGVVYVAFGSQAEISHEQLKEIAYGLEESQVPFLWVIRRKEWESQLPEGFEERVGDKGMIVRDWVDQREILNHEGVKGFVSHCGWNSVLEAVCAGVPILAMPMMAEQYLNARMVEEEMKVGMRVETCDGSVRGFVRREGVRKKVRELMMVEGEKGEEVRRKVGEVAEMAKKAVEDGGSSWRTLENLLVETCKKKKT</sequence>
<proteinExistence type="inferred from homology"/>
<name>A0A834XFL5_9FABA</name>
<dbReference type="InterPro" id="IPR002213">
    <property type="entry name" value="UDP_glucos_trans"/>
</dbReference>
<organism evidence="7 8">
    <name type="scientific">Senna tora</name>
    <dbReference type="NCBI Taxonomy" id="362788"/>
    <lineage>
        <taxon>Eukaryota</taxon>
        <taxon>Viridiplantae</taxon>
        <taxon>Streptophyta</taxon>
        <taxon>Embryophyta</taxon>
        <taxon>Tracheophyta</taxon>
        <taxon>Spermatophyta</taxon>
        <taxon>Magnoliopsida</taxon>
        <taxon>eudicotyledons</taxon>
        <taxon>Gunneridae</taxon>
        <taxon>Pentapetalae</taxon>
        <taxon>rosids</taxon>
        <taxon>fabids</taxon>
        <taxon>Fabales</taxon>
        <taxon>Fabaceae</taxon>
        <taxon>Caesalpinioideae</taxon>
        <taxon>Cassia clade</taxon>
        <taxon>Senna</taxon>
    </lineage>
</organism>
<dbReference type="Gene3D" id="3.40.50.2000">
    <property type="entry name" value="Glycogen Phosphorylase B"/>
    <property type="match status" value="2"/>
</dbReference>
<evidence type="ECO:0000256" key="3">
    <source>
        <dbReference type="ARBA" id="ARBA00022679"/>
    </source>
</evidence>
<feature type="domain" description="Tudor" evidence="6">
    <location>
        <begin position="247"/>
        <end position="317"/>
    </location>
</feature>
<gene>
    <name evidence="7" type="ORF">G2W53_000465</name>
</gene>
<evidence type="ECO:0000313" key="7">
    <source>
        <dbReference type="EMBL" id="KAF7843560.1"/>
    </source>
</evidence>
<dbReference type="EMBL" id="JAAIUW010000001">
    <property type="protein sequence ID" value="KAF7843560.1"/>
    <property type="molecule type" value="Genomic_DNA"/>
</dbReference>
<dbReference type="OrthoDB" id="5835829at2759"/>
<dbReference type="PANTHER" id="PTHR48047">
    <property type="entry name" value="GLYCOSYLTRANSFERASE"/>
    <property type="match status" value="1"/>
</dbReference>
<dbReference type="EC" id="2.4.1.-" evidence="5"/>
<dbReference type="Proteomes" id="UP000634136">
    <property type="component" value="Unassembled WGS sequence"/>
</dbReference>
<dbReference type="CDD" id="cd03784">
    <property type="entry name" value="GT1_Gtf-like"/>
    <property type="match status" value="1"/>
</dbReference>
<accession>A0A834XFL5</accession>
<evidence type="ECO:0000256" key="5">
    <source>
        <dbReference type="RuleBase" id="RU362057"/>
    </source>
</evidence>
<dbReference type="AlphaFoldDB" id="A0A834XFL5"/>
<dbReference type="SUPFAM" id="SSF53756">
    <property type="entry name" value="UDP-Glycosyltransferase/glycogen phosphorylase"/>
    <property type="match status" value="1"/>
</dbReference>
<dbReference type="GO" id="GO:0035251">
    <property type="term" value="F:UDP-glucosyltransferase activity"/>
    <property type="evidence" value="ECO:0007669"/>
    <property type="project" value="TreeGrafter"/>
</dbReference>
<dbReference type="InterPro" id="IPR035595">
    <property type="entry name" value="UDP_glycos_trans_CS"/>
</dbReference>
<evidence type="ECO:0000259" key="6">
    <source>
        <dbReference type="PROSITE" id="PS50304"/>
    </source>
</evidence>
<dbReference type="FunFam" id="3.40.50.2000:FF:000107">
    <property type="entry name" value="Glycosyltransferase"/>
    <property type="match status" value="1"/>
</dbReference>
<keyword evidence="8" id="KW-1185">Reference proteome</keyword>
<comment type="caution">
    <text evidence="7">The sequence shown here is derived from an EMBL/GenBank/DDBJ whole genome shotgun (WGS) entry which is preliminary data.</text>
</comment>
<reference evidence="7" key="1">
    <citation type="submission" date="2020-09" db="EMBL/GenBank/DDBJ databases">
        <title>Genome-Enabled Discovery of Anthraquinone Biosynthesis in Senna tora.</title>
        <authorList>
            <person name="Kang S.-H."/>
            <person name="Pandey R.P."/>
            <person name="Lee C.-M."/>
            <person name="Sim J.-S."/>
            <person name="Jeong J.-T."/>
            <person name="Choi B.-S."/>
            <person name="Jung M."/>
            <person name="Ginzburg D."/>
            <person name="Zhao K."/>
            <person name="Won S.Y."/>
            <person name="Oh T.-J."/>
            <person name="Yu Y."/>
            <person name="Kim N.-H."/>
            <person name="Lee O.R."/>
            <person name="Lee T.-H."/>
            <person name="Bashyal P."/>
            <person name="Kim T.-S."/>
            <person name="Lee W.-H."/>
            <person name="Kawkins C."/>
            <person name="Kim C.-K."/>
            <person name="Kim J.S."/>
            <person name="Ahn B.O."/>
            <person name="Rhee S.Y."/>
            <person name="Sohng J.K."/>
        </authorList>
    </citation>
    <scope>NUCLEOTIDE SEQUENCE</scope>
    <source>
        <tissue evidence="7">Leaf</tissue>
    </source>
</reference>
<dbReference type="PANTHER" id="PTHR48047:SF51">
    <property type="entry name" value="GLYCOSYLTRANSFERASE"/>
    <property type="match status" value="1"/>
</dbReference>
<evidence type="ECO:0000256" key="4">
    <source>
        <dbReference type="RuleBase" id="RU003718"/>
    </source>
</evidence>
<dbReference type="Pfam" id="PF00201">
    <property type="entry name" value="UDPGT"/>
    <property type="match status" value="1"/>
</dbReference>
<dbReference type="InterPro" id="IPR002999">
    <property type="entry name" value="Tudor"/>
</dbReference>
<dbReference type="PROSITE" id="PS00375">
    <property type="entry name" value="UDPGT"/>
    <property type="match status" value="1"/>
</dbReference>
<evidence type="ECO:0000256" key="2">
    <source>
        <dbReference type="ARBA" id="ARBA00022676"/>
    </source>
</evidence>